<keyword evidence="2" id="KW-1133">Transmembrane helix</keyword>
<feature type="region of interest" description="Disordered" evidence="1">
    <location>
        <begin position="93"/>
        <end position="135"/>
    </location>
</feature>
<evidence type="ECO:0000256" key="2">
    <source>
        <dbReference type="SAM" id="Phobius"/>
    </source>
</evidence>
<organism evidence="3 4">
    <name type="scientific">Tulasnella calospora MUT 4182</name>
    <dbReference type="NCBI Taxonomy" id="1051891"/>
    <lineage>
        <taxon>Eukaryota</taxon>
        <taxon>Fungi</taxon>
        <taxon>Dikarya</taxon>
        <taxon>Basidiomycota</taxon>
        <taxon>Agaricomycotina</taxon>
        <taxon>Agaricomycetes</taxon>
        <taxon>Cantharellales</taxon>
        <taxon>Tulasnellaceae</taxon>
        <taxon>Tulasnella</taxon>
    </lineage>
</organism>
<evidence type="ECO:0000313" key="4">
    <source>
        <dbReference type="Proteomes" id="UP000054248"/>
    </source>
</evidence>
<gene>
    <name evidence="3" type="ORF">M407DRAFT_245262</name>
</gene>
<dbReference type="EMBL" id="KN823118">
    <property type="protein sequence ID" value="KIO22103.1"/>
    <property type="molecule type" value="Genomic_DNA"/>
</dbReference>
<feature type="compositionally biased region" description="Polar residues" evidence="1">
    <location>
        <begin position="104"/>
        <end position="135"/>
    </location>
</feature>
<evidence type="ECO:0000313" key="3">
    <source>
        <dbReference type="EMBL" id="KIO22103.1"/>
    </source>
</evidence>
<reference evidence="4" key="2">
    <citation type="submission" date="2015-01" db="EMBL/GenBank/DDBJ databases">
        <title>Evolutionary Origins and Diversification of the Mycorrhizal Mutualists.</title>
        <authorList>
            <consortium name="DOE Joint Genome Institute"/>
            <consortium name="Mycorrhizal Genomics Consortium"/>
            <person name="Kohler A."/>
            <person name="Kuo A."/>
            <person name="Nagy L.G."/>
            <person name="Floudas D."/>
            <person name="Copeland A."/>
            <person name="Barry K.W."/>
            <person name="Cichocki N."/>
            <person name="Veneault-Fourrey C."/>
            <person name="LaButti K."/>
            <person name="Lindquist E.A."/>
            <person name="Lipzen A."/>
            <person name="Lundell T."/>
            <person name="Morin E."/>
            <person name="Murat C."/>
            <person name="Riley R."/>
            <person name="Ohm R."/>
            <person name="Sun H."/>
            <person name="Tunlid A."/>
            <person name="Henrissat B."/>
            <person name="Grigoriev I.V."/>
            <person name="Hibbett D.S."/>
            <person name="Martin F."/>
        </authorList>
    </citation>
    <scope>NUCLEOTIDE SEQUENCE [LARGE SCALE GENOMIC DNA]</scope>
    <source>
        <strain evidence="4">MUT 4182</strain>
    </source>
</reference>
<proteinExistence type="predicted"/>
<keyword evidence="2" id="KW-0472">Membrane</keyword>
<protein>
    <submittedName>
        <fullName evidence="3">Uncharacterized protein</fullName>
    </submittedName>
</protein>
<reference evidence="3 4" key="1">
    <citation type="submission" date="2014-04" db="EMBL/GenBank/DDBJ databases">
        <authorList>
            <consortium name="DOE Joint Genome Institute"/>
            <person name="Kuo A."/>
            <person name="Girlanda M."/>
            <person name="Perotto S."/>
            <person name="Kohler A."/>
            <person name="Nagy L.G."/>
            <person name="Floudas D."/>
            <person name="Copeland A."/>
            <person name="Barry K.W."/>
            <person name="Cichocki N."/>
            <person name="Veneault-Fourrey C."/>
            <person name="LaButti K."/>
            <person name="Lindquist E.A."/>
            <person name="Lipzen A."/>
            <person name="Lundell T."/>
            <person name="Morin E."/>
            <person name="Murat C."/>
            <person name="Sun H."/>
            <person name="Tunlid A."/>
            <person name="Henrissat B."/>
            <person name="Grigoriev I.V."/>
            <person name="Hibbett D.S."/>
            <person name="Martin F."/>
            <person name="Nordberg H.P."/>
            <person name="Cantor M.N."/>
            <person name="Hua S.X."/>
        </authorList>
    </citation>
    <scope>NUCLEOTIDE SEQUENCE [LARGE SCALE GENOMIC DNA]</scope>
    <source>
        <strain evidence="3 4">MUT 4182</strain>
    </source>
</reference>
<evidence type="ECO:0000256" key="1">
    <source>
        <dbReference type="SAM" id="MobiDB-lite"/>
    </source>
</evidence>
<keyword evidence="2" id="KW-0812">Transmembrane</keyword>
<accession>A0A0C3KL02</accession>
<dbReference type="AlphaFoldDB" id="A0A0C3KL02"/>
<name>A0A0C3KL02_9AGAM</name>
<dbReference type="Proteomes" id="UP000054248">
    <property type="component" value="Unassembled WGS sequence"/>
</dbReference>
<keyword evidence="4" id="KW-1185">Reference proteome</keyword>
<sequence>MSSPTTYDQSLLIGTAVPNPDEKQAGYNADILLNKASAPNTNAGQPQTTAEPLAAVEAQHTKPLRPSFWKSARGKLLIGLVVVLVLAAAIGGGVGGALGKKSKSTTTGQGLTGSDGSDTNQGTSPQSNSDGSGQS</sequence>
<dbReference type="HOGENOM" id="CLU_1887274_0_0_1"/>
<feature type="transmembrane region" description="Helical" evidence="2">
    <location>
        <begin position="76"/>
        <end position="98"/>
    </location>
</feature>